<dbReference type="Proteomes" id="UP000823674">
    <property type="component" value="Chromosome A06"/>
</dbReference>
<evidence type="ECO:0000313" key="1">
    <source>
        <dbReference type="EMBL" id="KAG5392064.1"/>
    </source>
</evidence>
<protein>
    <submittedName>
        <fullName evidence="1">Uncharacterized protein</fullName>
    </submittedName>
</protein>
<comment type="caution">
    <text evidence="1">The sequence shown here is derived from an EMBL/GenBank/DDBJ whole genome shotgun (WGS) entry which is preliminary data.</text>
</comment>
<accession>A0ABQ7LZT6</accession>
<reference evidence="1 2" key="1">
    <citation type="submission" date="2021-03" db="EMBL/GenBank/DDBJ databases">
        <authorList>
            <person name="King G.J."/>
            <person name="Bancroft I."/>
            <person name="Baten A."/>
            <person name="Bloomfield J."/>
            <person name="Borpatragohain P."/>
            <person name="He Z."/>
            <person name="Irish N."/>
            <person name="Irwin J."/>
            <person name="Liu K."/>
            <person name="Mauleon R.P."/>
            <person name="Moore J."/>
            <person name="Morris R."/>
            <person name="Ostergaard L."/>
            <person name="Wang B."/>
            <person name="Wells R."/>
        </authorList>
    </citation>
    <scope>NUCLEOTIDE SEQUENCE [LARGE SCALE GENOMIC DNA]</scope>
    <source>
        <strain evidence="1">R-o-18</strain>
        <tissue evidence="1">Leaf</tissue>
    </source>
</reference>
<proteinExistence type="predicted"/>
<name>A0ABQ7LZT6_BRACM</name>
<sequence length="203" mass="23026">MMLNPKKDTTFVCSIGETIKIGQKQQKGKLFSVQAAPQLPVEKILPPTLKDDGSLRFPWAVRMNQSSRNFYRAAEPTYQLYDTPQVTIPSKVFNLKPENNEQYIIGQFHSLPHPPIIQEPPTESHDTTPSEVAFAGSLTHSHEEQPIGPYTPLAHNYQQIHTEPELPVSYGKETGYDMVRKTYSYLTREGRSIKPTQNIQDMG</sequence>
<evidence type="ECO:0000313" key="2">
    <source>
        <dbReference type="Proteomes" id="UP000823674"/>
    </source>
</evidence>
<gene>
    <name evidence="1" type="primary">A06p011750.1_BraROA</name>
    <name evidence="1" type="ORF">IGI04_022027</name>
</gene>
<organism evidence="1 2">
    <name type="scientific">Brassica rapa subsp. trilocularis</name>
    <dbReference type="NCBI Taxonomy" id="1813537"/>
    <lineage>
        <taxon>Eukaryota</taxon>
        <taxon>Viridiplantae</taxon>
        <taxon>Streptophyta</taxon>
        <taxon>Embryophyta</taxon>
        <taxon>Tracheophyta</taxon>
        <taxon>Spermatophyta</taxon>
        <taxon>Magnoliopsida</taxon>
        <taxon>eudicotyledons</taxon>
        <taxon>Gunneridae</taxon>
        <taxon>Pentapetalae</taxon>
        <taxon>rosids</taxon>
        <taxon>malvids</taxon>
        <taxon>Brassicales</taxon>
        <taxon>Brassicaceae</taxon>
        <taxon>Brassiceae</taxon>
        <taxon>Brassica</taxon>
    </lineage>
</organism>
<keyword evidence="2" id="KW-1185">Reference proteome</keyword>
<dbReference type="EMBL" id="JADBGQ010000006">
    <property type="protein sequence ID" value="KAG5392064.1"/>
    <property type="molecule type" value="Genomic_DNA"/>
</dbReference>